<feature type="compositionally biased region" description="Low complexity" evidence="14">
    <location>
        <begin position="19"/>
        <end position="29"/>
    </location>
</feature>
<dbReference type="Proteomes" id="UP000800093">
    <property type="component" value="Unassembled WGS sequence"/>
</dbReference>
<gene>
    <name evidence="15" type="ORF">CC78DRAFT_581718</name>
</gene>
<evidence type="ECO:0000256" key="1">
    <source>
        <dbReference type="ARBA" id="ARBA00004123"/>
    </source>
</evidence>
<comment type="subunit">
    <text evidence="4">Component of the EKC/KEOPS complex composed of at least BUD32, CGI121, GON7, KAE1 and PCC1; the whole complex dimerizes.</text>
</comment>
<comment type="function">
    <text evidence="13">Component of the EKC/KEOPS complex that is required for the formation of a threonylcarbamoyl group on adenosine at position 37 (t(6)A37) in tRNAs that read codons beginning with adenine. The complex is probably involved in the transfer of the threonylcarbamoyl moiety of threonylcarbamoyl-AMP (TC-AMP) to the N6 group of A37. GON7 likely plays a supporting role to the catalytic subunit KAE1 in the complex. The EKC/KEOPS complex also promotes both telomere uncapping and telomere elongation. The complex is required for efficient recruitment of transcriptional coactivators.</text>
</comment>
<feature type="region of interest" description="Disordered" evidence="14">
    <location>
        <begin position="1"/>
        <end position="29"/>
    </location>
</feature>
<feature type="compositionally biased region" description="Polar residues" evidence="14">
    <location>
        <begin position="1"/>
        <end position="13"/>
    </location>
</feature>
<dbReference type="GO" id="GO:0000781">
    <property type="term" value="C:chromosome, telomeric region"/>
    <property type="evidence" value="ECO:0007669"/>
    <property type="project" value="UniProtKB-SubCell"/>
</dbReference>
<keyword evidence="10" id="KW-0010">Activator</keyword>
<keyword evidence="6" id="KW-0158">Chromosome</keyword>
<comment type="caution">
    <text evidence="15">The sequence shown here is derived from an EMBL/GenBank/DDBJ whole genome shotgun (WGS) entry which is preliminary data.</text>
</comment>
<keyword evidence="11" id="KW-0804">Transcription</keyword>
<dbReference type="EMBL" id="ML986629">
    <property type="protein sequence ID" value="KAF2263156.1"/>
    <property type="molecule type" value="Genomic_DNA"/>
</dbReference>
<accession>A0A9P4N7X0</accession>
<evidence type="ECO:0000256" key="9">
    <source>
        <dbReference type="ARBA" id="ARBA00023015"/>
    </source>
</evidence>
<keyword evidence="9" id="KW-0805">Transcription regulation</keyword>
<evidence type="ECO:0000256" key="4">
    <source>
        <dbReference type="ARBA" id="ARBA00011534"/>
    </source>
</evidence>
<proteinExistence type="inferred from homology"/>
<evidence type="ECO:0000256" key="2">
    <source>
        <dbReference type="ARBA" id="ARBA00004574"/>
    </source>
</evidence>
<evidence type="ECO:0000256" key="14">
    <source>
        <dbReference type="SAM" id="MobiDB-lite"/>
    </source>
</evidence>
<evidence type="ECO:0000256" key="11">
    <source>
        <dbReference type="ARBA" id="ARBA00023163"/>
    </source>
</evidence>
<evidence type="ECO:0000256" key="7">
    <source>
        <dbReference type="ARBA" id="ARBA00022694"/>
    </source>
</evidence>
<evidence type="ECO:0000256" key="3">
    <source>
        <dbReference type="ARBA" id="ARBA00008529"/>
    </source>
</evidence>
<dbReference type="AlphaFoldDB" id="A0A9P4N7X0"/>
<evidence type="ECO:0000256" key="6">
    <source>
        <dbReference type="ARBA" id="ARBA00022454"/>
    </source>
</evidence>
<dbReference type="InterPro" id="IPR014849">
    <property type="entry name" value="EKC/KEOPS_Gon7"/>
</dbReference>
<keyword evidence="16" id="KW-1185">Reference proteome</keyword>
<keyword evidence="12" id="KW-0539">Nucleus</keyword>
<name>A0A9P4N7X0_9PLEO</name>
<evidence type="ECO:0000256" key="8">
    <source>
        <dbReference type="ARBA" id="ARBA00022895"/>
    </source>
</evidence>
<evidence type="ECO:0000256" key="5">
    <source>
        <dbReference type="ARBA" id="ARBA00019746"/>
    </source>
</evidence>
<sequence>MPSITATYTSPTNTPSPHPLSASLPAISPDPSTKNRVAYLVAMQSAVRTLQSEVNAFLTQRMDDDKAQGGAGAKADDVKEEETYGEEIDGLAHNGPVWLACLAAQTWVGNGSASKNAEHSRTL</sequence>
<keyword evidence="7" id="KW-0819">tRNA processing</keyword>
<reference evidence="16" key="1">
    <citation type="journal article" date="2020" name="Stud. Mycol.">
        <title>101 Dothideomycetes genomes: A test case for predicting lifestyles and emergence of pathogens.</title>
        <authorList>
            <person name="Haridas S."/>
            <person name="Albert R."/>
            <person name="Binder M."/>
            <person name="Bloem J."/>
            <person name="LaButti K."/>
            <person name="Salamov A."/>
            <person name="Andreopoulos B."/>
            <person name="Baker S."/>
            <person name="Barry K."/>
            <person name="Bills G."/>
            <person name="Bluhm B."/>
            <person name="Cannon C."/>
            <person name="Castanera R."/>
            <person name="Culley D."/>
            <person name="Daum C."/>
            <person name="Ezra D."/>
            <person name="Gonzalez J."/>
            <person name="Henrissat B."/>
            <person name="Kuo A."/>
            <person name="Liang C."/>
            <person name="Lipzen A."/>
            <person name="Lutzoni F."/>
            <person name="Magnuson J."/>
            <person name="Mondo S."/>
            <person name="Nolan M."/>
            <person name="Ohm R."/>
            <person name="Pangilinan J."/>
            <person name="Park H.-J."/>
            <person name="Ramirez L."/>
            <person name="Alfaro M."/>
            <person name="Sun H."/>
            <person name="Tritt A."/>
            <person name="Yoshinaga Y."/>
            <person name="Zwiers L.-H."/>
            <person name="Turgeon B."/>
            <person name="Goodwin S."/>
            <person name="Spatafora J."/>
            <person name="Crous P."/>
            <person name="Grigoriev I."/>
        </authorList>
    </citation>
    <scope>NUCLEOTIDE SEQUENCE [LARGE SCALE GENOMIC DNA]</scope>
    <source>
        <strain evidence="16">CBS 304.66</strain>
    </source>
</reference>
<evidence type="ECO:0000256" key="10">
    <source>
        <dbReference type="ARBA" id="ARBA00023159"/>
    </source>
</evidence>
<evidence type="ECO:0000313" key="15">
    <source>
        <dbReference type="EMBL" id="KAF2263156.1"/>
    </source>
</evidence>
<dbReference type="GO" id="GO:0008033">
    <property type="term" value="P:tRNA processing"/>
    <property type="evidence" value="ECO:0007669"/>
    <property type="project" value="UniProtKB-KW"/>
</dbReference>
<organism evidence="15 16">
    <name type="scientific">Lojkania enalia</name>
    <dbReference type="NCBI Taxonomy" id="147567"/>
    <lineage>
        <taxon>Eukaryota</taxon>
        <taxon>Fungi</taxon>
        <taxon>Dikarya</taxon>
        <taxon>Ascomycota</taxon>
        <taxon>Pezizomycotina</taxon>
        <taxon>Dothideomycetes</taxon>
        <taxon>Pleosporomycetidae</taxon>
        <taxon>Pleosporales</taxon>
        <taxon>Pleosporales incertae sedis</taxon>
        <taxon>Lojkania</taxon>
    </lineage>
</organism>
<protein>
    <recommendedName>
        <fullName evidence="5">EKC/KEOPS complex subunit GON7</fullName>
    </recommendedName>
</protein>
<keyword evidence="8" id="KW-0779">Telomere</keyword>
<comment type="subcellular location">
    <subcellularLocation>
        <location evidence="2">Chromosome</location>
        <location evidence="2">Telomere</location>
    </subcellularLocation>
    <subcellularLocation>
        <location evidence="1">Nucleus</location>
    </subcellularLocation>
</comment>
<comment type="similarity">
    <text evidence="3">Belongs to the GON7 family.</text>
</comment>
<evidence type="ECO:0000313" key="16">
    <source>
        <dbReference type="Proteomes" id="UP000800093"/>
    </source>
</evidence>
<dbReference type="GO" id="GO:0005634">
    <property type="term" value="C:nucleus"/>
    <property type="evidence" value="ECO:0007669"/>
    <property type="project" value="UniProtKB-SubCell"/>
</dbReference>
<feature type="region of interest" description="Disordered" evidence="14">
    <location>
        <begin position="66"/>
        <end position="86"/>
    </location>
</feature>
<evidence type="ECO:0000256" key="12">
    <source>
        <dbReference type="ARBA" id="ARBA00023242"/>
    </source>
</evidence>
<evidence type="ECO:0000256" key="13">
    <source>
        <dbReference type="ARBA" id="ARBA00025393"/>
    </source>
</evidence>
<dbReference type="Pfam" id="PF08738">
    <property type="entry name" value="Gon7"/>
    <property type="match status" value="1"/>
</dbReference>
<dbReference type="OrthoDB" id="2288868at2759"/>